<dbReference type="SUPFAM" id="SSF46992">
    <property type="entry name" value="Ribosomal protein S20"/>
    <property type="match status" value="1"/>
</dbReference>
<feature type="non-terminal residue" evidence="8">
    <location>
        <position position="1"/>
    </location>
</feature>
<evidence type="ECO:0000256" key="6">
    <source>
        <dbReference type="ARBA" id="ARBA00035343"/>
    </source>
</evidence>
<organism evidence="8 9">
    <name type="scientific">Candidatus Falkowbacteria bacterium CG10_big_fil_rev_8_21_14_0_10_38_22</name>
    <dbReference type="NCBI Taxonomy" id="1974564"/>
    <lineage>
        <taxon>Bacteria</taxon>
        <taxon>Candidatus Falkowiibacteriota</taxon>
    </lineage>
</organism>
<dbReference type="EMBL" id="PFAO01000058">
    <property type="protein sequence ID" value="PIT94931.1"/>
    <property type="molecule type" value="Genomic_DNA"/>
</dbReference>
<evidence type="ECO:0000256" key="5">
    <source>
        <dbReference type="ARBA" id="ARBA00035136"/>
    </source>
</evidence>
<sequence length="35" mass="3953">LKALDKAAQKGVIKKNTCNRRKSRLQQSLNKSVKV</sequence>
<name>A0A2M6WQ40_9BACT</name>
<feature type="region of interest" description="Disordered" evidence="7">
    <location>
        <begin position="1"/>
        <end position="35"/>
    </location>
</feature>
<keyword evidence="3 8" id="KW-0689">Ribosomal protein</keyword>
<evidence type="ECO:0000256" key="4">
    <source>
        <dbReference type="ARBA" id="ARBA00023274"/>
    </source>
</evidence>
<gene>
    <name evidence="8" type="ORF">COT96_02395</name>
</gene>
<evidence type="ECO:0000256" key="3">
    <source>
        <dbReference type="ARBA" id="ARBA00022980"/>
    </source>
</evidence>
<dbReference type="Gene3D" id="1.20.58.110">
    <property type="entry name" value="Ribosomal protein S20"/>
    <property type="match status" value="1"/>
</dbReference>
<proteinExistence type="predicted"/>
<dbReference type="GO" id="GO:0006412">
    <property type="term" value="P:translation"/>
    <property type="evidence" value="ECO:0007669"/>
    <property type="project" value="InterPro"/>
</dbReference>
<dbReference type="InterPro" id="IPR036510">
    <property type="entry name" value="Ribosomal_bS20_sf"/>
</dbReference>
<dbReference type="AlphaFoldDB" id="A0A2M6WQ40"/>
<comment type="caution">
    <text evidence="8">The sequence shown here is derived from an EMBL/GenBank/DDBJ whole genome shotgun (WGS) entry which is preliminary data.</text>
</comment>
<dbReference type="GO" id="GO:1990904">
    <property type="term" value="C:ribonucleoprotein complex"/>
    <property type="evidence" value="ECO:0007669"/>
    <property type="project" value="UniProtKB-KW"/>
</dbReference>
<dbReference type="GO" id="GO:0019843">
    <property type="term" value="F:rRNA binding"/>
    <property type="evidence" value="ECO:0007669"/>
    <property type="project" value="UniProtKB-KW"/>
</dbReference>
<dbReference type="GO" id="GO:0005840">
    <property type="term" value="C:ribosome"/>
    <property type="evidence" value="ECO:0007669"/>
    <property type="project" value="UniProtKB-KW"/>
</dbReference>
<keyword evidence="4" id="KW-0687">Ribonucleoprotein</keyword>
<dbReference type="NCBIfam" id="TIGR00029">
    <property type="entry name" value="S20"/>
    <property type="match status" value="1"/>
</dbReference>
<evidence type="ECO:0000313" key="8">
    <source>
        <dbReference type="EMBL" id="PIT94931.1"/>
    </source>
</evidence>
<protein>
    <recommendedName>
        <fullName evidence="5">Small ribosomal subunit protein bS20</fullName>
    </recommendedName>
    <alternativeName>
        <fullName evidence="6">30S ribosomal protein S20</fullName>
    </alternativeName>
</protein>
<dbReference type="GO" id="GO:0003735">
    <property type="term" value="F:structural constituent of ribosome"/>
    <property type="evidence" value="ECO:0007669"/>
    <property type="project" value="InterPro"/>
</dbReference>
<reference evidence="9" key="1">
    <citation type="submission" date="2017-09" db="EMBL/GenBank/DDBJ databases">
        <title>Depth-based differentiation of microbial function through sediment-hosted aquifers and enrichment of novel symbionts in the deep terrestrial subsurface.</title>
        <authorList>
            <person name="Probst A.J."/>
            <person name="Ladd B."/>
            <person name="Jarett J.K."/>
            <person name="Geller-Mcgrath D.E."/>
            <person name="Sieber C.M.K."/>
            <person name="Emerson J.B."/>
            <person name="Anantharaman K."/>
            <person name="Thomas B.C."/>
            <person name="Malmstrom R."/>
            <person name="Stieglmeier M."/>
            <person name="Klingl A."/>
            <person name="Woyke T."/>
            <person name="Ryan C.M."/>
            <person name="Banfield J.F."/>
        </authorList>
    </citation>
    <scope>NUCLEOTIDE SEQUENCE [LARGE SCALE GENOMIC DNA]</scope>
</reference>
<evidence type="ECO:0000256" key="2">
    <source>
        <dbReference type="ARBA" id="ARBA00022884"/>
    </source>
</evidence>
<evidence type="ECO:0000256" key="1">
    <source>
        <dbReference type="ARBA" id="ARBA00022730"/>
    </source>
</evidence>
<evidence type="ECO:0000256" key="7">
    <source>
        <dbReference type="SAM" id="MobiDB-lite"/>
    </source>
</evidence>
<keyword evidence="1" id="KW-0699">rRNA-binding</keyword>
<evidence type="ECO:0000313" key="9">
    <source>
        <dbReference type="Proteomes" id="UP000228964"/>
    </source>
</evidence>
<accession>A0A2M6WQ40</accession>
<dbReference type="InterPro" id="IPR002583">
    <property type="entry name" value="Ribosomal_bS20"/>
</dbReference>
<dbReference type="Proteomes" id="UP000228964">
    <property type="component" value="Unassembled WGS sequence"/>
</dbReference>
<dbReference type="Pfam" id="PF01649">
    <property type="entry name" value="Ribosomal_S20p"/>
    <property type="match status" value="1"/>
</dbReference>
<feature type="compositionally biased region" description="Polar residues" evidence="7">
    <location>
        <begin position="25"/>
        <end position="35"/>
    </location>
</feature>
<keyword evidence="2" id="KW-0694">RNA-binding</keyword>